<evidence type="ECO:0000256" key="1">
    <source>
        <dbReference type="ARBA" id="ARBA00009249"/>
    </source>
</evidence>
<comment type="similarity">
    <text evidence="1 3">Belongs to the GcvH family.</text>
</comment>
<keyword evidence="7" id="KW-1185">Reference proteome</keyword>
<comment type="cofactor">
    <cofactor evidence="3">
        <name>(R)-lipoate</name>
        <dbReference type="ChEBI" id="CHEBI:83088"/>
    </cofactor>
    <text evidence="3">Binds 1 lipoyl cofactor covalently.</text>
</comment>
<organism evidence="6 7">
    <name type="scientific">Mycolicibacterium litorale</name>
    <dbReference type="NCBI Taxonomy" id="758802"/>
    <lineage>
        <taxon>Bacteria</taxon>
        <taxon>Bacillati</taxon>
        <taxon>Actinomycetota</taxon>
        <taxon>Actinomycetes</taxon>
        <taxon>Mycobacteriales</taxon>
        <taxon>Mycobacteriaceae</taxon>
        <taxon>Mycolicibacterium</taxon>
    </lineage>
</organism>
<evidence type="ECO:0000256" key="2">
    <source>
        <dbReference type="ARBA" id="ARBA00022823"/>
    </source>
</evidence>
<dbReference type="Pfam" id="PF01597">
    <property type="entry name" value="GCV_H"/>
    <property type="match status" value="1"/>
</dbReference>
<dbReference type="EMBL" id="AP022586">
    <property type="protein sequence ID" value="BBY18692.1"/>
    <property type="molecule type" value="Genomic_DNA"/>
</dbReference>
<sequence>MDITVTTTELPVDRLYSADHEWVTLTSAEVPVDPVRVGITRVAAEALGDLVFLDLPEVGAEVTAGAACGEVESTKSVSDLVAPVTGTITEINTAAVEDPGLVSADPYGAGWLFTVDVTAVGPLLTAAEYAEANEASS</sequence>
<accession>A0AAD1IMP2</accession>
<protein>
    <recommendedName>
        <fullName evidence="3">Glycine cleavage system H protein</fullName>
    </recommendedName>
</protein>
<keyword evidence="2 3" id="KW-0450">Lipoyl</keyword>
<dbReference type="InterPro" id="IPR033753">
    <property type="entry name" value="GCV_H/Fam206"/>
</dbReference>
<comment type="subunit">
    <text evidence="3">The glycine cleavage system is composed of four proteins: P, T, L and H.</text>
</comment>
<evidence type="ECO:0000313" key="7">
    <source>
        <dbReference type="Proteomes" id="UP000466607"/>
    </source>
</evidence>
<dbReference type="SUPFAM" id="SSF51230">
    <property type="entry name" value="Single hybrid motif"/>
    <property type="match status" value="1"/>
</dbReference>
<dbReference type="PANTHER" id="PTHR11715:SF3">
    <property type="entry name" value="GLYCINE CLEAVAGE SYSTEM H PROTEIN-RELATED"/>
    <property type="match status" value="1"/>
</dbReference>
<dbReference type="AlphaFoldDB" id="A0AAD1IMP2"/>
<gene>
    <name evidence="6" type="primary">gcvH_2</name>
    <name evidence="3" type="synonym">gcvH</name>
    <name evidence="6" type="ORF">MLIT_42840</name>
</gene>
<evidence type="ECO:0000256" key="3">
    <source>
        <dbReference type="HAMAP-Rule" id="MF_00272"/>
    </source>
</evidence>
<dbReference type="GO" id="GO:0005829">
    <property type="term" value="C:cytosol"/>
    <property type="evidence" value="ECO:0007669"/>
    <property type="project" value="TreeGrafter"/>
</dbReference>
<name>A0AAD1IMP2_9MYCO</name>
<dbReference type="InterPro" id="IPR017453">
    <property type="entry name" value="GCV_H_sub"/>
</dbReference>
<evidence type="ECO:0000256" key="4">
    <source>
        <dbReference type="PIRSR" id="PIRSR617453-50"/>
    </source>
</evidence>
<dbReference type="CDD" id="cd06848">
    <property type="entry name" value="GCS_H"/>
    <property type="match status" value="1"/>
</dbReference>
<dbReference type="Proteomes" id="UP000466607">
    <property type="component" value="Chromosome"/>
</dbReference>
<dbReference type="PROSITE" id="PS50968">
    <property type="entry name" value="BIOTINYL_LIPOYL"/>
    <property type="match status" value="1"/>
</dbReference>
<dbReference type="GO" id="GO:0005960">
    <property type="term" value="C:glycine cleavage complex"/>
    <property type="evidence" value="ECO:0007669"/>
    <property type="project" value="InterPro"/>
</dbReference>
<feature type="modified residue" description="N6-lipoyllysine" evidence="3 4">
    <location>
        <position position="75"/>
    </location>
</feature>
<evidence type="ECO:0000259" key="5">
    <source>
        <dbReference type="PROSITE" id="PS50968"/>
    </source>
</evidence>
<dbReference type="NCBIfam" id="TIGR00527">
    <property type="entry name" value="gcvH"/>
    <property type="match status" value="1"/>
</dbReference>
<dbReference type="HAMAP" id="MF_00272">
    <property type="entry name" value="GcvH"/>
    <property type="match status" value="1"/>
</dbReference>
<dbReference type="NCBIfam" id="NF002270">
    <property type="entry name" value="PRK01202.1"/>
    <property type="match status" value="1"/>
</dbReference>
<dbReference type="InterPro" id="IPR003016">
    <property type="entry name" value="2-oxoA_DH_lipoyl-BS"/>
</dbReference>
<dbReference type="PANTHER" id="PTHR11715">
    <property type="entry name" value="GLYCINE CLEAVAGE SYSTEM H PROTEIN"/>
    <property type="match status" value="1"/>
</dbReference>
<dbReference type="InterPro" id="IPR002930">
    <property type="entry name" value="GCV_H"/>
</dbReference>
<feature type="domain" description="Lipoyl-binding" evidence="5">
    <location>
        <begin position="34"/>
        <end position="116"/>
    </location>
</feature>
<reference evidence="6 7" key="1">
    <citation type="journal article" date="2019" name="Emerg. Microbes Infect.">
        <title>Comprehensive subspecies identification of 175 nontuberculous mycobacteria species based on 7547 genomic profiles.</title>
        <authorList>
            <person name="Matsumoto Y."/>
            <person name="Kinjo T."/>
            <person name="Motooka D."/>
            <person name="Nabeya D."/>
            <person name="Jung N."/>
            <person name="Uechi K."/>
            <person name="Horii T."/>
            <person name="Iida T."/>
            <person name="Fujita J."/>
            <person name="Nakamura S."/>
        </authorList>
    </citation>
    <scope>NUCLEOTIDE SEQUENCE [LARGE SCALE GENOMIC DNA]</scope>
    <source>
        <strain evidence="6 7">JCM 17423</strain>
    </source>
</reference>
<comment type="function">
    <text evidence="3">The glycine cleavage system catalyzes the degradation of glycine. The H protein shuttles the methylamine group of glycine from the P protein to the T protein.</text>
</comment>
<dbReference type="GO" id="GO:0009249">
    <property type="term" value="P:protein lipoylation"/>
    <property type="evidence" value="ECO:0007669"/>
    <property type="project" value="TreeGrafter"/>
</dbReference>
<proteinExistence type="inferred from homology"/>
<dbReference type="GO" id="GO:0019464">
    <property type="term" value="P:glycine decarboxylation via glycine cleavage system"/>
    <property type="evidence" value="ECO:0007669"/>
    <property type="project" value="UniProtKB-UniRule"/>
</dbReference>
<dbReference type="PROSITE" id="PS00189">
    <property type="entry name" value="LIPOYL"/>
    <property type="match status" value="1"/>
</dbReference>
<evidence type="ECO:0000313" key="6">
    <source>
        <dbReference type="EMBL" id="BBY18692.1"/>
    </source>
</evidence>
<dbReference type="InterPro" id="IPR000089">
    <property type="entry name" value="Biotin_lipoyl"/>
</dbReference>
<dbReference type="Gene3D" id="2.40.50.100">
    <property type="match status" value="1"/>
</dbReference>
<dbReference type="InterPro" id="IPR011053">
    <property type="entry name" value="Single_hybrid_motif"/>
</dbReference>